<keyword evidence="1" id="KW-0132">Cell division</keyword>
<dbReference type="RefSeq" id="WP_168058368.1">
    <property type="nucleotide sequence ID" value="NZ_VTOW01000001.1"/>
</dbReference>
<name>A0A7X6IA82_9BACT</name>
<dbReference type="HAMAP" id="MF_02204">
    <property type="entry name" value="Pal"/>
    <property type="match status" value="1"/>
</dbReference>
<dbReference type="NCBIfam" id="TIGR02802">
    <property type="entry name" value="Pal_lipo"/>
    <property type="match status" value="1"/>
</dbReference>
<keyword evidence="5 8" id="KW-0998">Cell outer membrane</keyword>
<dbReference type="GO" id="GO:0009279">
    <property type="term" value="C:cell outer membrane"/>
    <property type="evidence" value="ECO:0007669"/>
    <property type="project" value="UniProtKB-SubCell"/>
</dbReference>
<evidence type="ECO:0000256" key="6">
    <source>
        <dbReference type="ARBA" id="ARBA00023288"/>
    </source>
</evidence>
<dbReference type="InterPro" id="IPR039001">
    <property type="entry name" value="Pal"/>
</dbReference>
<organism evidence="11 12">
    <name type="scientific">Candidatus Manganitrophus noduliformans</name>
    <dbReference type="NCBI Taxonomy" id="2606439"/>
    <lineage>
        <taxon>Bacteria</taxon>
        <taxon>Pseudomonadati</taxon>
        <taxon>Nitrospirota</taxon>
        <taxon>Nitrospiria</taxon>
        <taxon>Candidatus Troglogloeales</taxon>
        <taxon>Candidatus Manganitrophaceae</taxon>
        <taxon>Candidatus Manganitrophus</taxon>
    </lineage>
</organism>
<dbReference type="SUPFAM" id="SSF103088">
    <property type="entry name" value="OmpA-like"/>
    <property type="match status" value="1"/>
</dbReference>
<accession>A0A7X6IA82</accession>
<evidence type="ECO:0000256" key="4">
    <source>
        <dbReference type="ARBA" id="ARBA00023139"/>
    </source>
</evidence>
<dbReference type="Proteomes" id="UP000534783">
    <property type="component" value="Unassembled WGS sequence"/>
</dbReference>
<dbReference type="CDD" id="cd07185">
    <property type="entry name" value="OmpA_C-like"/>
    <property type="match status" value="1"/>
</dbReference>
<evidence type="ECO:0000256" key="2">
    <source>
        <dbReference type="ARBA" id="ARBA00022729"/>
    </source>
</evidence>
<dbReference type="PRINTS" id="PR01021">
    <property type="entry name" value="OMPADOMAIN"/>
</dbReference>
<evidence type="ECO:0000256" key="9">
    <source>
        <dbReference type="SAM" id="MobiDB-lite"/>
    </source>
</evidence>
<evidence type="ECO:0000256" key="1">
    <source>
        <dbReference type="ARBA" id="ARBA00022618"/>
    </source>
</evidence>
<dbReference type="InterPro" id="IPR006664">
    <property type="entry name" value="OMP_bac"/>
</dbReference>
<comment type="caution">
    <text evidence="11">The sequence shown here is derived from an EMBL/GenBank/DDBJ whole genome shotgun (WGS) entry which is preliminary data.</text>
</comment>
<evidence type="ECO:0000256" key="5">
    <source>
        <dbReference type="ARBA" id="ARBA00023237"/>
    </source>
</evidence>
<dbReference type="Gene3D" id="3.30.1330.60">
    <property type="entry name" value="OmpA-like domain"/>
    <property type="match status" value="1"/>
</dbReference>
<dbReference type="InterPro" id="IPR006665">
    <property type="entry name" value="OmpA-like"/>
</dbReference>
<dbReference type="Pfam" id="PF00691">
    <property type="entry name" value="OmpA"/>
    <property type="match status" value="1"/>
</dbReference>
<evidence type="ECO:0000259" key="10">
    <source>
        <dbReference type="PROSITE" id="PS51123"/>
    </source>
</evidence>
<dbReference type="GO" id="GO:0051301">
    <property type="term" value="P:cell division"/>
    <property type="evidence" value="ECO:0007669"/>
    <property type="project" value="UniProtKB-KW"/>
</dbReference>
<keyword evidence="6 8" id="KW-0449">Lipoprotein</keyword>
<dbReference type="PANTHER" id="PTHR30329:SF21">
    <property type="entry name" value="LIPOPROTEIN YIAD-RELATED"/>
    <property type="match status" value="1"/>
</dbReference>
<comment type="subcellular location">
    <subcellularLocation>
        <location evidence="8">Cell outer membrane</location>
        <topology evidence="8">Lipid-anchor</topology>
    </subcellularLocation>
</comment>
<evidence type="ECO:0000313" key="11">
    <source>
        <dbReference type="EMBL" id="NKE70104.1"/>
    </source>
</evidence>
<comment type="similarity">
    <text evidence="8">Belongs to the Pal lipoprotein family.</text>
</comment>
<dbReference type="InterPro" id="IPR036737">
    <property type="entry name" value="OmpA-like_sf"/>
</dbReference>
<evidence type="ECO:0000256" key="7">
    <source>
        <dbReference type="ARBA" id="ARBA00023306"/>
    </source>
</evidence>
<dbReference type="AlphaFoldDB" id="A0A7X6IA82"/>
<keyword evidence="4 8" id="KW-0564">Palmitate</keyword>
<sequence length="200" mass="21773">MRRSLSTFAALVILFSSVVLIGCPKKVPSTEGSAGLSRERSGTGDQGEPGSDARSLPPPPTEERLDPLAKEAPMPEETPSGGAEGGEGVASLRDVFFEFDQWVIGPESRNLLEADAEWLAAHPEAKIQIEGHADERGTEEYNLALGERRAKSVMNFLVNLGVSPSRLSSISYGEEKPFCSERSESCYERNRRAHFVIAPR</sequence>
<dbReference type="InterPro" id="IPR006690">
    <property type="entry name" value="OMPA-like_CS"/>
</dbReference>
<keyword evidence="3 8" id="KW-0472">Membrane</keyword>
<keyword evidence="12" id="KW-1185">Reference proteome</keyword>
<feature type="region of interest" description="Disordered" evidence="9">
    <location>
        <begin position="26"/>
        <end position="66"/>
    </location>
</feature>
<keyword evidence="7" id="KW-0131">Cell cycle</keyword>
<dbReference type="InterPro" id="IPR014169">
    <property type="entry name" value="Pal_lipo_C"/>
</dbReference>
<evidence type="ECO:0000256" key="3">
    <source>
        <dbReference type="ARBA" id="ARBA00023136"/>
    </source>
</evidence>
<keyword evidence="2 8" id="KW-0732">Signal</keyword>
<dbReference type="PROSITE" id="PS51257">
    <property type="entry name" value="PROKAR_LIPOPROTEIN"/>
    <property type="match status" value="1"/>
</dbReference>
<reference evidence="11 12" key="1">
    <citation type="journal article" date="2020" name="Nature">
        <title>Bacterial chemolithoautotrophy via manganese oxidation.</title>
        <authorList>
            <person name="Yu H."/>
            <person name="Leadbetter J.R."/>
        </authorList>
    </citation>
    <scope>NUCLEOTIDE SEQUENCE [LARGE SCALE GENOMIC DNA]</scope>
    <source>
        <strain evidence="11 12">Mn-1</strain>
    </source>
</reference>
<feature type="domain" description="OmpA-like" evidence="10">
    <location>
        <begin position="84"/>
        <end position="200"/>
    </location>
</feature>
<evidence type="ECO:0000256" key="8">
    <source>
        <dbReference type="HAMAP-Rule" id="MF_02204"/>
    </source>
</evidence>
<protein>
    <recommendedName>
        <fullName evidence="8">Peptidoglycan-associated lipoprotein</fullName>
        <shortName evidence="8">PAL</shortName>
    </recommendedName>
</protein>
<proteinExistence type="inferred from homology"/>
<evidence type="ECO:0000313" key="12">
    <source>
        <dbReference type="Proteomes" id="UP000534783"/>
    </source>
</evidence>
<dbReference type="InterPro" id="IPR050330">
    <property type="entry name" value="Bact_OuterMem_StrucFunc"/>
</dbReference>
<dbReference type="PROSITE" id="PS01068">
    <property type="entry name" value="OMPA_1"/>
    <property type="match status" value="1"/>
</dbReference>
<gene>
    <name evidence="8 11" type="primary">pal</name>
    <name evidence="11" type="ORF">MNODULE_05025</name>
</gene>
<dbReference type="PROSITE" id="PS51123">
    <property type="entry name" value="OMPA_2"/>
    <property type="match status" value="1"/>
</dbReference>
<dbReference type="PANTHER" id="PTHR30329">
    <property type="entry name" value="STATOR ELEMENT OF FLAGELLAR MOTOR COMPLEX"/>
    <property type="match status" value="1"/>
</dbReference>
<dbReference type="EMBL" id="VTOW01000001">
    <property type="protein sequence ID" value="NKE70104.1"/>
    <property type="molecule type" value="Genomic_DNA"/>
</dbReference>